<dbReference type="OMA" id="NSPACTE"/>
<feature type="region of interest" description="Disordered" evidence="1">
    <location>
        <begin position="1"/>
        <end position="56"/>
    </location>
</feature>
<name>E3LVV4_CAERE</name>
<dbReference type="HOGENOM" id="CLU_1070512_0_0_1"/>
<accession>E3LVV4</accession>
<feature type="compositionally biased region" description="Low complexity" evidence="1">
    <location>
        <begin position="1"/>
        <end position="22"/>
    </location>
</feature>
<protein>
    <submittedName>
        <fullName evidence="2">Uncharacterized protein</fullName>
    </submittedName>
</protein>
<dbReference type="STRING" id="31234.E3LVV4"/>
<organism evidence="3">
    <name type="scientific">Caenorhabditis remanei</name>
    <name type="common">Caenorhabditis vulgaris</name>
    <dbReference type="NCBI Taxonomy" id="31234"/>
    <lineage>
        <taxon>Eukaryota</taxon>
        <taxon>Metazoa</taxon>
        <taxon>Ecdysozoa</taxon>
        <taxon>Nematoda</taxon>
        <taxon>Chromadorea</taxon>
        <taxon>Rhabditida</taxon>
        <taxon>Rhabditina</taxon>
        <taxon>Rhabditomorpha</taxon>
        <taxon>Rhabditoidea</taxon>
        <taxon>Rhabditidae</taxon>
        <taxon>Peloderinae</taxon>
        <taxon>Caenorhabditis</taxon>
    </lineage>
</organism>
<dbReference type="eggNOG" id="ENOG502R7H2">
    <property type="taxonomic scope" value="Eukaryota"/>
</dbReference>
<evidence type="ECO:0000313" key="2">
    <source>
        <dbReference type="EMBL" id="EFP12508.1"/>
    </source>
</evidence>
<gene>
    <name evidence="2" type="ORF">CRE_29800</name>
</gene>
<evidence type="ECO:0000313" key="3">
    <source>
        <dbReference type="Proteomes" id="UP000008281"/>
    </source>
</evidence>
<dbReference type="Proteomes" id="UP000008281">
    <property type="component" value="Unassembled WGS sequence"/>
</dbReference>
<evidence type="ECO:0000256" key="1">
    <source>
        <dbReference type="SAM" id="MobiDB-lite"/>
    </source>
</evidence>
<reference evidence="2" key="1">
    <citation type="submission" date="2007-07" db="EMBL/GenBank/DDBJ databases">
        <title>PCAP assembly of the Caenorhabditis remanei genome.</title>
        <authorList>
            <consortium name="The Caenorhabditis remanei Sequencing Consortium"/>
            <person name="Wilson R.K."/>
        </authorList>
    </citation>
    <scope>NUCLEOTIDE SEQUENCE [LARGE SCALE GENOMIC DNA]</scope>
    <source>
        <strain evidence="2">PB4641</strain>
    </source>
</reference>
<dbReference type="FunCoup" id="E3LVV4">
    <property type="interactions" value="1080"/>
</dbReference>
<feature type="compositionally biased region" description="Polar residues" evidence="1">
    <location>
        <begin position="37"/>
        <end position="56"/>
    </location>
</feature>
<proteinExistence type="predicted"/>
<dbReference type="EMBL" id="DS268416">
    <property type="protein sequence ID" value="EFP12508.1"/>
    <property type="molecule type" value="Genomic_DNA"/>
</dbReference>
<dbReference type="OrthoDB" id="5811600at2759"/>
<sequence>MADNSSSQNSSFSDDSFSSISSPPVTIRRPVDMTSPALLSSHSSPYPRDPNSSPFQIATPVIITPVETRSTRDLVRVNRLRRIRRNRESRAVLSSIRRRLSMVSLGENRTEIQLNTPRTLPRSRRIDKTSTAIELETSDTFEKILSLDEFPRNPSDVETANVPSDSSNCAKMREINRLESINFAVMSLETDNEEEISEALNMLEWSIQLMNSETEMINKILENFEEEKSKRIRKWEQIELILSIIHEEDNK</sequence>
<keyword evidence="3" id="KW-1185">Reference proteome</keyword>
<dbReference type="AlphaFoldDB" id="E3LVV4"/>